<evidence type="ECO:0000256" key="1">
    <source>
        <dbReference type="ARBA" id="ARBA00022685"/>
    </source>
</evidence>
<dbReference type="GO" id="GO:0005576">
    <property type="term" value="C:extracellular region"/>
    <property type="evidence" value="ECO:0007669"/>
    <property type="project" value="UniProtKB-ARBA"/>
</dbReference>
<feature type="chain" id="PRO_5040404276" evidence="3">
    <location>
        <begin position="20"/>
        <end position="99"/>
    </location>
</feature>
<feature type="signal peptide" evidence="3">
    <location>
        <begin position="1"/>
        <end position="19"/>
    </location>
</feature>
<dbReference type="SUPFAM" id="SSF56994">
    <property type="entry name" value="Insulin-like"/>
    <property type="match status" value="1"/>
</dbReference>
<name>A0A9N8L2V0_CHRIL</name>
<organism evidence="4 5">
    <name type="scientific">Chrysodeixis includens</name>
    <name type="common">Soybean looper</name>
    <name type="synonym">Pseudoplusia includens</name>
    <dbReference type="NCBI Taxonomy" id="689277"/>
    <lineage>
        <taxon>Eukaryota</taxon>
        <taxon>Metazoa</taxon>
        <taxon>Ecdysozoa</taxon>
        <taxon>Arthropoda</taxon>
        <taxon>Hexapoda</taxon>
        <taxon>Insecta</taxon>
        <taxon>Pterygota</taxon>
        <taxon>Neoptera</taxon>
        <taxon>Endopterygota</taxon>
        <taxon>Lepidoptera</taxon>
        <taxon>Glossata</taxon>
        <taxon>Ditrysia</taxon>
        <taxon>Noctuoidea</taxon>
        <taxon>Noctuidae</taxon>
        <taxon>Plusiinae</taxon>
        <taxon>Chrysodeixis</taxon>
    </lineage>
</organism>
<evidence type="ECO:0000256" key="3">
    <source>
        <dbReference type="SAM" id="SignalP"/>
    </source>
</evidence>
<evidence type="ECO:0000313" key="5">
    <source>
        <dbReference type="Proteomes" id="UP001154114"/>
    </source>
</evidence>
<evidence type="ECO:0000256" key="2">
    <source>
        <dbReference type="ARBA" id="ARBA00022729"/>
    </source>
</evidence>
<sequence>MNTAITLLLCFLLAVDVSSTDDCYIIKRNCSKSLSKRVEHVCNKLLSSNQGQKRAISWMGNMDTYLHVKAKRQIADECCVSGCSDAHIIMYYCYDYIYA</sequence>
<evidence type="ECO:0000313" key="4">
    <source>
        <dbReference type="EMBL" id="CAD0201510.1"/>
    </source>
</evidence>
<keyword evidence="5" id="KW-1185">Reference proteome</keyword>
<gene>
    <name evidence="4" type="ORF">CINC_LOCUS3180</name>
</gene>
<protein>
    <submittedName>
        <fullName evidence="4">Uncharacterized protein</fullName>
    </submittedName>
</protein>
<keyword evidence="1" id="KW-0165">Cleavage on pair of basic residues</keyword>
<dbReference type="Proteomes" id="UP001154114">
    <property type="component" value="Chromosome 14"/>
</dbReference>
<reference evidence="4" key="1">
    <citation type="submission" date="2021-12" db="EMBL/GenBank/DDBJ databases">
        <authorList>
            <person name="King R."/>
        </authorList>
    </citation>
    <scope>NUCLEOTIDE SEQUENCE</scope>
</reference>
<dbReference type="AlphaFoldDB" id="A0A9N8L2V0"/>
<proteinExistence type="predicted"/>
<dbReference type="OrthoDB" id="10019596at2759"/>
<dbReference type="Gene3D" id="1.10.100.10">
    <property type="entry name" value="Insulin-like"/>
    <property type="match status" value="1"/>
</dbReference>
<dbReference type="InterPro" id="IPR036438">
    <property type="entry name" value="Insulin-like_sf"/>
</dbReference>
<dbReference type="EMBL" id="LR824017">
    <property type="protein sequence ID" value="CAD0201510.1"/>
    <property type="molecule type" value="Genomic_DNA"/>
</dbReference>
<accession>A0A9N8L2V0</accession>
<keyword evidence="2 3" id="KW-0732">Signal</keyword>